<dbReference type="Pfam" id="PF24609">
    <property type="entry name" value="IQ_SCN5A_C"/>
    <property type="match status" value="1"/>
</dbReference>
<feature type="compositionally biased region" description="Basic and acidic residues" evidence="19">
    <location>
        <begin position="511"/>
        <end position="533"/>
    </location>
</feature>
<evidence type="ECO:0000256" key="2">
    <source>
        <dbReference type="ARBA" id="ARBA00022448"/>
    </source>
</evidence>
<feature type="transmembrane region" description="Helical" evidence="18">
    <location>
        <begin position="144"/>
        <end position="171"/>
    </location>
</feature>
<dbReference type="PROSITE" id="PS50222">
    <property type="entry name" value="EF_HAND_2"/>
    <property type="match status" value="1"/>
</dbReference>
<evidence type="ECO:0000256" key="6">
    <source>
        <dbReference type="ARBA" id="ARBA00022553"/>
    </source>
</evidence>
<dbReference type="Gene3D" id="1.10.238.10">
    <property type="entry name" value="EF-hand"/>
    <property type="match status" value="1"/>
</dbReference>
<feature type="compositionally biased region" description="Basic and acidic residues" evidence="19">
    <location>
        <begin position="1208"/>
        <end position="1217"/>
    </location>
</feature>
<dbReference type="InterPro" id="IPR043203">
    <property type="entry name" value="VGCC_Ca_Na"/>
</dbReference>
<dbReference type="PRINTS" id="PR00170">
    <property type="entry name" value="NACHANNEL"/>
</dbReference>
<feature type="transmembrane region" description="Helical" evidence="18">
    <location>
        <begin position="1832"/>
        <end position="1855"/>
    </location>
</feature>
<feature type="compositionally biased region" description="Basic and acidic residues" evidence="19">
    <location>
        <begin position="446"/>
        <end position="468"/>
    </location>
</feature>
<gene>
    <name evidence="21" type="ORF">PHAECO_LOCUS4063</name>
</gene>
<keyword evidence="22" id="KW-1185">Reference proteome</keyword>
<evidence type="ECO:0000256" key="11">
    <source>
        <dbReference type="ARBA" id="ARBA00023053"/>
    </source>
</evidence>
<evidence type="ECO:0000256" key="8">
    <source>
        <dbReference type="ARBA" id="ARBA00022737"/>
    </source>
</evidence>
<feature type="transmembrane region" description="Helical" evidence="18">
    <location>
        <begin position="1297"/>
        <end position="1315"/>
    </location>
</feature>
<feature type="region of interest" description="Disordered" evidence="19">
    <location>
        <begin position="1996"/>
        <end position="2049"/>
    </location>
</feature>
<feature type="transmembrane region" description="Helical" evidence="18">
    <location>
        <begin position="249"/>
        <end position="267"/>
    </location>
</feature>
<feature type="region of interest" description="Disordered" evidence="19">
    <location>
        <begin position="1188"/>
        <end position="1217"/>
    </location>
</feature>
<proteinExistence type="inferred from homology"/>
<accession>A0A9P0DKE5</accession>
<feature type="transmembrane region" description="Helical" evidence="18">
    <location>
        <begin position="969"/>
        <end position="986"/>
    </location>
</feature>
<evidence type="ECO:0000256" key="13">
    <source>
        <dbReference type="ARBA" id="ARBA00023136"/>
    </source>
</evidence>
<comment type="function">
    <text evidence="18">Mediates the voltage-dependent sodium ion permeability of excitable membranes. Assuming opened or closed conformations in response to the voltage difference across the membrane, the protein forms a sodium-selective channel through which Na(+) ions may pass in accordance with their electrochemical gradient.</text>
</comment>
<keyword evidence="17 18" id="KW-0407">Ion channel</keyword>
<feature type="transmembrane region" description="Helical" evidence="18">
    <location>
        <begin position="404"/>
        <end position="426"/>
    </location>
</feature>
<dbReference type="InterPro" id="IPR044564">
    <property type="entry name" value="Na_chnl_inactivation_gate"/>
</dbReference>
<feature type="transmembrane region" description="Helical" evidence="18">
    <location>
        <begin position="1648"/>
        <end position="1667"/>
    </location>
</feature>
<evidence type="ECO:0000256" key="18">
    <source>
        <dbReference type="RuleBase" id="RU361132"/>
    </source>
</evidence>
<dbReference type="FunFam" id="1.20.120.350:FF:000023">
    <property type="entry name" value="Sodium channel protein"/>
    <property type="match status" value="1"/>
</dbReference>
<keyword evidence="16 18" id="KW-0739">Sodium transport</keyword>
<dbReference type="GO" id="GO:0001518">
    <property type="term" value="C:voltage-gated sodium channel complex"/>
    <property type="evidence" value="ECO:0007669"/>
    <property type="project" value="UniProtKB-UniRule"/>
</dbReference>
<evidence type="ECO:0000256" key="15">
    <source>
        <dbReference type="ARBA" id="ARBA00023180"/>
    </source>
</evidence>
<dbReference type="InterPro" id="IPR002048">
    <property type="entry name" value="EF_hand_dom"/>
</dbReference>
<evidence type="ECO:0000256" key="10">
    <source>
        <dbReference type="ARBA" id="ARBA00022989"/>
    </source>
</evidence>
<feature type="transmembrane region" description="Helical" evidence="18">
    <location>
        <begin position="1679"/>
        <end position="1698"/>
    </location>
</feature>
<evidence type="ECO:0000256" key="5">
    <source>
        <dbReference type="ARBA" id="ARBA00022495"/>
    </source>
</evidence>
<dbReference type="InterPro" id="IPR024583">
    <property type="entry name" value="Na_trans_cytopl"/>
</dbReference>
<evidence type="ECO:0000259" key="20">
    <source>
        <dbReference type="PROSITE" id="PS50222"/>
    </source>
</evidence>
<dbReference type="GO" id="GO:0086010">
    <property type="term" value="P:membrane depolarization during action potential"/>
    <property type="evidence" value="ECO:0007669"/>
    <property type="project" value="TreeGrafter"/>
</dbReference>
<name>A0A9P0DKE5_PHACE</name>
<dbReference type="Gene3D" id="1.10.287.70">
    <property type="match status" value="4"/>
</dbReference>
<evidence type="ECO:0000313" key="21">
    <source>
        <dbReference type="EMBL" id="CAH1153609.1"/>
    </source>
</evidence>
<reference evidence="21" key="1">
    <citation type="submission" date="2022-01" db="EMBL/GenBank/DDBJ databases">
        <authorList>
            <person name="King R."/>
        </authorList>
    </citation>
    <scope>NUCLEOTIDE SEQUENCE</scope>
</reference>
<feature type="transmembrane region" description="Helical" evidence="18">
    <location>
        <begin position="801"/>
        <end position="822"/>
    </location>
</feature>
<feature type="domain" description="EF-hand" evidence="20">
    <location>
        <begin position="1872"/>
        <end position="1907"/>
    </location>
</feature>
<keyword evidence="15" id="KW-0325">Glycoprotein</keyword>
<evidence type="ECO:0000256" key="16">
    <source>
        <dbReference type="ARBA" id="ARBA00023201"/>
    </source>
</evidence>
<feature type="region of interest" description="Disordered" evidence="19">
    <location>
        <begin position="667"/>
        <end position="690"/>
    </location>
</feature>
<feature type="transmembrane region" description="Helical" evidence="18">
    <location>
        <begin position="1411"/>
        <end position="1442"/>
    </location>
</feature>
<keyword evidence="12 18" id="KW-0406">Ion transport</keyword>
<dbReference type="FunFam" id="1.10.287.70:FF:000047">
    <property type="entry name" value="Sodium channel protein"/>
    <property type="match status" value="1"/>
</dbReference>
<keyword evidence="3 18" id="KW-0894">Sodium channel</keyword>
<dbReference type="Gene3D" id="1.20.120.350">
    <property type="entry name" value="Voltage-gated potassium channels. Chain C"/>
    <property type="match status" value="4"/>
</dbReference>
<dbReference type="OrthoDB" id="2984333at2759"/>
<evidence type="ECO:0000256" key="17">
    <source>
        <dbReference type="ARBA" id="ARBA00023303"/>
    </source>
</evidence>
<keyword evidence="6" id="KW-0597">Phosphoprotein</keyword>
<feature type="region of interest" description="Disordered" evidence="19">
    <location>
        <begin position="444"/>
        <end position="468"/>
    </location>
</feature>
<dbReference type="FunFam" id="1.10.238.10:FF:000061">
    <property type="entry name" value="Sodium channel protein"/>
    <property type="match status" value="1"/>
</dbReference>
<feature type="transmembrane region" description="Helical" evidence="18">
    <location>
        <begin position="273"/>
        <end position="296"/>
    </location>
</feature>
<keyword evidence="14" id="KW-1015">Disulfide bond</keyword>
<feature type="transmembrane region" description="Helical" evidence="18">
    <location>
        <begin position="1336"/>
        <end position="1355"/>
    </location>
</feature>
<dbReference type="InterPro" id="IPR001696">
    <property type="entry name" value="Na_channel_asu"/>
</dbReference>
<evidence type="ECO:0000256" key="12">
    <source>
        <dbReference type="ARBA" id="ARBA00023065"/>
    </source>
</evidence>
<keyword evidence="4" id="KW-1003">Cell membrane</keyword>
<dbReference type="InterPro" id="IPR027359">
    <property type="entry name" value="Volt_channel_dom_sf"/>
</dbReference>
<dbReference type="Proteomes" id="UP001153737">
    <property type="component" value="Chromosome 14"/>
</dbReference>
<dbReference type="InterPro" id="IPR005821">
    <property type="entry name" value="Ion_trans_dom"/>
</dbReference>
<dbReference type="GO" id="GO:0005509">
    <property type="term" value="F:calcium ion binding"/>
    <property type="evidence" value="ECO:0007669"/>
    <property type="project" value="InterPro"/>
</dbReference>
<dbReference type="GO" id="GO:0019228">
    <property type="term" value="P:neuronal action potential"/>
    <property type="evidence" value="ECO:0007669"/>
    <property type="project" value="TreeGrafter"/>
</dbReference>
<comment type="subcellular location">
    <subcellularLocation>
        <location evidence="1 18">Cell membrane</location>
        <topology evidence="1 18">Multi-pass membrane protein</topology>
    </subcellularLocation>
</comment>
<dbReference type="FunFam" id="1.10.287.70:FF:000046">
    <property type="entry name" value="Sodium channel protein"/>
    <property type="match status" value="1"/>
</dbReference>
<evidence type="ECO:0000313" key="22">
    <source>
        <dbReference type="Proteomes" id="UP001153737"/>
    </source>
</evidence>
<keyword evidence="9 18" id="KW-0851">Voltage-gated channel</keyword>
<reference evidence="21" key="2">
    <citation type="submission" date="2022-10" db="EMBL/GenBank/DDBJ databases">
        <authorList>
            <consortium name="ENA_rothamsted_submissions"/>
            <consortium name="culmorum"/>
            <person name="King R."/>
        </authorList>
    </citation>
    <scope>NUCLEOTIDE SEQUENCE</scope>
</reference>
<feature type="transmembrane region" description="Helical" evidence="18">
    <location>
        <begin position="1367"/>
        <end position="1390"/>
    </location>
</feature>
<dbReference type="PANTHER" id="PTHR10037:SF288">
    <property type="entry name" value="SODIUM CHANNEL PROTEIN PARA"/>
    <property type="match status" value="1"/>
</dbReference>
<feature type="region of interest" description="Disordered" evidence="19">
    <location>
        <begin position="36"/>
        <end position="80"/>
    </location>
</feature>
<keyword evidence="2 18" id="KW-0813">Transport</keyword>
<dbReference type="EMBL" id="OU896720">
    <property type="protein sequence ID" value="CAH1153609.1"/>
    <property type="molecule type" value="Genomic_DNA"/>
</dbReference>
<feature type="transmembrane region" description="Helical" evidence="18">
    <location>
        <begin position="1742"/>
        <end position="1765"/>
    </location>
</feature>
<evidence type="ECO:0000256" key="9">
    <source>
        <dbReference type="ARBA" id="ARBA00022882"/>
    </source>
</evidence>
<evidence type="ECO:0000256" key="19">
    <source>
        <dbReference type="SAM" id="MobiDB-lite"/>
    </source>
</evidence>
<dbReference type="FunFam" id="1.20.120.350:FF:000022">
    <property type="entry name" value="Sodium channel protein"/>
    <property type="match status" value="1"/>
</dbReference>
<feature type="transmembrane region" description="Helical" evidence="18">
    <location>
        <begin position="215"/>
        <end position="237"/>
    </location>
</feature>
<dbReference type="InterPro" id="IPR010526">
    <property type="entry name" value="Na_trans_assoc_dom"/>
</dbReference>
<evidence type="ECO:0000256" key="14">
    <source>
        <dbReference type="ARBA" id="ARBA00023157"/>
    </source>
</evidence>
<feature type="transmembrane region" description="Helical" evidence="18">
    <location>
        <begin position="927"/>
        <end position="949"/>
    </location>
</feature>
<feature type="compositionally biased region" description="Polar residues" evidence="19">
    <location>
        <begin position="2038"/>
        <end position="2049"/>
    </location>
</feature>
<comment type="similarity">
    <text evidence="18">Belongs to the sodium channel (TC 1.A.1.10) family.</text>
</comment>
<keyword evidence="11 18" id="KW-0915">Sodium</keyword>
<feature type="transmembrane region" description="Helical" evidence="18">
    <location>
        <begin position="872"/>
        <end position="896"/>
    </location>
</feature>
<protein>
    <recommendedName>
        <fullName evidence="18">Sodium channel protein</fullName>
    </recommendedName>
</protein>
<keyword evidence="7 18" id="KW-0812">Transmembrane</keyword>
<dbReference type="FunFam" id="1.20.120.350:FF:000019">
    <property type="entry name" value="Sodium channel protein"/>
    <property type="match status" value="1"/>
</dbReference>
<keyword evidence="10 18" id="KW-1133">Transmembrane helix</keyword>
<organism evidence="21 22">
    <name type="scientific">Phaedon cochleariae</name>
    <name type="common">Mustard beetle</name>
    <dbReference type="NCBI Taxonomy" id="80249"/>
    <lineage>
        <taxon>Eukaryota</taxon>
        <taxon>Metazoa</taxon>
        <taxon>Ecdysozoa</taxon>
        <taxon>Arthropoda</taxon>
        <taxon>Hexapoda</taxon>
        <taxon>Insecta</taxon>
        <taxon>Pterygota</taxon>
        <taxon>Neoptera</taxon>
        <taxon>Endopterygota</taxon>
        <taxon>Coleoptera</taxon>
        <taxon>Polyphaga</taxon>
        <taxon>Cucujiformia</taxon>
        <taxon>Chrysomeloidea</taxon>
        <taxon>Chrysomelidae</taxon>
        <taxon>Chrysomelinae</taxon>
        <taxon>Chrysomelini</taxon>
        <taxon>Phaedon</taxon>
    </lineage>
</organism>
<dbReference type="Pfam" id="PF11933">
    <property type="entry name" value="Na_trans_cytopl"/>
    <property type="match status" value="1"/>
</dbReference>
<feature type="transmembrane region" description="Helical" evidence="18">
    <location>
        <begin position="1618"/>
        <end position="1636"/>
    </location>
</feature>
<dbReference type="GO" id="GO:0005248">
    <property type="term" value="F:voltage-gated sodium channel activity"/>
    <property type="evidence" value="ECO:0007669"/>
    <property type="project" value="InterPro"/>
</dbReference>
<dbReference type="Pfam" id="PF00520">
    <property type="entry name" value="Ion_trans"/>
    <property type="match status" value="4"/>
</dbReference>
<dbReference type="Pfam" id="PF06512">
    <property type="entry name" value="Na_trans_assoc"/>
    <property type="match status" value="1"/>
</dbReference>
<dbReference type="InterPro" id="IPR058542">
    <property type="entry name" value="IQ_SCN5A_C"/>
</dbReference>
<evidence type="ECO:0000256" key="4">
    <source>
        <dbReference type="ARBA" id="ARBA00022475"/>
    </source>
</evidence>
<feature type="transmembrane region" description="Helical" evidence="18">
    <location>
        <begin position="1529"/>
        <end position="1555"/>
    </location>
</feature>
<feature type="compositionally biased region" description="Basic and acidic residues" evidence="19">
    <location>
        <begin position="36"/>
        <end position="48"/>
    </location>
</feature>
<feature type="transmembrane region" description="Helical" evidence="18">
    <location>
        <begin position="843"/>
        <end position="866"/>
    </location>
</feature>
<dbReference type="CDD" id="cd13433">
    <property type="entry name" value="Na_channel_gate"/>
    <property type="match status" value="1"/>
</dbReference>
<sequence>MSVASDSFSEEERSLFRPFTRESLAAIEARIAEEHAKQKELEKKRAEGETGFGRRKKKKEIRYEDEDEDEGPQPDATLEQGVPIPVRLQGSFPPELSSTPLEDIDPFYHNQTTFVVISKGKDIFRFSATNALWILDPFNPIRRVAIYILVHSCFSLFIITTILVNCILMIMPTTPTVESTEVIFTGIYTFESAVKVMARGFILQPFTYLRDAWNWLDFVVIALAYVTMGVDLGNLAALRTFRVLRALKTVAIVPGLKTIVGAVIESVKNLRDVIILTMFSLSVFALMGLQIYMGVLTQKCIKNFPMDGSWGNLTAENWDRFNGNETNWYVDEKGEMPLCGNSSGAGQCKPGYRCLQGYGDNPNYGYTSFDTFGWAFLSAFRLMTQDYWENLYQLVLRSAGPWHMLFFIVIIFLGSFYLVNLILAIVAMSYDELQKKAEEEEAAEEEAIREAEKAAQAKQDRADARAAAAEARETEAAAALAADACPDIVKSPSDFSCHSFELFIGQAKGHDDNNKEKMSIRSDGLDSVSEQRRMPSNPTKMRKVSAASLSLPGSPFNLRRGSRGSHQFTCMRSNRRLVAPPGDRKPLVLSTYLDAQEHLPYADDSTAVTPMSEENGAMVLPIYYANLGSRHSSYTSHASRMSYTSHGDLLGGLGGNGKVMTKESQLRSRSMRNGPAAPNSNYTECTTRPPHRGDYDGPTGQTCEGKLKHLDNPFIDSNQRQTLVDMKDVMVLNDIIEQAAGRQSASDHGVSVYYFSAQNNDDEEEPTMKERLLVFILRVIDVFCVWDCCETWLAFQKFVALIVFDPFVELFITLCIVVNTLFMALDHHNMDKDLDKALKSGNYFFTATFMIEATMKLIAMSPKFYFQEGWNIFDFIIVALSLLELGLEGVQGLSVLRSFRLLRVFKLAKSWPTLNLLISIMGRTMGALGNLTFVLCIIIFIFAVMGMQLFGKNYTDNVDKFPDHELPRWNFTDFMHSFMIVFRVLCGEWIESMWDCMLVGDVSCIPFFLATVVIGNLVVLNLFLALLLSNFGSSSLSAPAADNDTNKIAEAFNRIGRFIKWIKASVAHIAKLIRFKLTNQISDQPSGEGPSNSWNQDPRDGGLDLTGDEILADGMIFKDKKSPKDRLEVTIGDGMEFTIHGDSKTNLKRGKNLNNINKSKTIGNSILDHGDFLGHLDDDEISNKSYGSHKHRFKDESHKGSADILDEHEEKRDASKEELGIDEEMEEDECDCQGPLDEDLIIDAATEDIIIDEYSADCFPEKCYKKFPFLAGDDDSPFWQGWANLRFKTFRLIENKYFETAVITMILLSSLALALEDVHLQSRPILQDILYYMDRIFTVIFFFEMLIKWLALGFQKYFTNAWCWLDFIIVMVSLINFVASLCGAGGIQAFKTMRTLRALRPLRAMSRMQGMRVVVNALVQAIPSIFNVLLVCLIFWLIFAIMGVQLFAGKYYKCVDGNKSTLSYEIIPDFNACIAENYSWDNSPMNFDHVGKAYLCLFQVATFKGWIQIMNDAIDSREMNKQPIRETNIYMYLYFVFFIIFGSFFTLNLFIGVIIDNFNEQKKKIRGSLEMFMTEDQKKYYNAMKKMGSKKPMKAIPRPRWRPQAIVFEIVTNKKFDMIIMLFIGLNMLTMTMDHYQQKEAFTKVLDYLNMIFIVIFSTECLMKVFALRYHYFTEPWNLFDLVVVILSILGLVLSDIIEKYFVSPTLLRVVRVAKVGRVLRLVKGAKGIRTLLFALAMSLPALFNICLLLFLVMFIFAIFGMSFFMHVKDKSGLDDVYNFKTFGQSMILLFQMSTSAGWDGVLDGIINEEDCKQPDNEIGETGNCGNSTIGIAFLLSYLVISFLIVINMYIAVILENYSQATEDVQEGLTDDDYDMYYEIWQQFDPDGTQYIRYDQLSDFLDVLEPPLQIHKPNKYKIVSMDIPICKGDLMFCVDILDALTKDFFARKGNAIEETAELAEVQGRPNEVGYEPVSSTLWRQREEYCARLIQNAWRKHKKSRDGAGADQSDEGEGDAEMGGRQTAVLVERNGHKVVIHSRTPSVSSRTADV</sequence>
<dbReference type="FunFam" id="1.20.120.350:FF:000026">
    <property type="entry name" value="Sodium channel protein"/>
    <property type="match status" value="1"/>
</dbReference>
<dbReference type="PANTHER" id="PTHR10037">
    <property type="entry name" value="VOLTAGE-GATED CATION CHANNEL CALCIUM AND SODIUM"/>
    <property type="match status" value="1"/>
</dbReference>
<comment type="caution">
    <text evidence="18">Lacks conserved residue(s) required for the propagation of feature annotation.</text>
</comment>
<feature type="region of interest" description="Disordered" evidence="19">
    <location>
        <begin position="511"/>
        <end position="540"/>
    </location>
</feature>
<keyword evidence="5" id="KW-0691">RNA editing</keyword>
<dbReference type="SUPFAM" id="SSF81324">
    <property type="entry name" value="Voltage-gated potassium channels"/>
    <property type="match status" value="4"/>
</dbReference>
<feature type="transmembrane region" description="Helical" evidence="18">
    <location>
        <begin position="1007"/>
        <end position="1028"/>
    </location>
</feature>
<evidence type="ECO:0000256" key="3">
    <source>
        <dbReference type="ARBA" id="ARBA00022461"/>
    </source>
</evidence>
<feature type="compositionally biased region" description="Acidic residues" evidence="19">
    <location>
        <begin position="63"/>
        <end position="72"/>
    </location>
</feature>
<keyword evidence="13 18" id="KW-0472">Membrane</keyword>
<keyword evidence="8" id="KW-0677">Repeat</keyword>
<evidence type="ECO:0000256" key="7">
    <source>
        <dbReference type="ARBA" id="ARBA00022692"/>
    </source>
</evidence>
<evidence type="ECO:0000256" key="1">
    <source>
        <dbReference type="ARBA" id="ARBA00004651"/>
    </source>
</evidence>